<dbReference type="OrthoDB" id="9797743at2"/>
<comment type="caution">
    <text evidence="6">The sequence shown here is derived from an EMBL/GenBank/DDBJ whole genome shotgun (WGS) entry which is preliminary data.</text>
</comment>
<reference evidence="6 7" key="1">
    <citation type="submission" date="2010-10" db="EMBL/GenBank/DDBJ databases">
        <authorList>
            <person name="Durkin A.S."/>
            <person name="Madupu R."/>
            <person name="Torralba M."/>
            <person name="Gillis M."/>
            <person name="Methe B."/>
            <person name="Sutton G."/>
            <person name="Nelson K.E."/>
        </authorList>
    </citation>
    <scope>NUCLEOTIDE SEQUENCE [LARGE SCALE GENOMIC DNA]</scope>
    <source>
        <strain evidence="6 7">ACS-139-V-Col8</strain>
    </source>
</reference>
<dbReference type="NCBIfam" id="TIGR01509">
    <property type="entry name" value="HAD-SF-IA-v3"/>
    <property type="match status" value="1"/>
</dbReference>
<dbReference type="InterPro" id="IPR041492">
    <property type="entry name" value="HAD_2"/>
</dbReference>
<proteinExistence type="inferred from homology"/>
<dbReference type="InterPro" id="IPR036412">
    <property type="entry name" value="HAD-like_sf"/>
</dbReference>
<dbReference type="InterPro" id="IPR023198">
    <property type="entry name" value="PGP-like_dom2"/>
</dbReference>
<accession>E4KML6</accession>
<dbReference type="GO" id="GO:0046872">
    <property type="term" value="F:metal ion binding"/>
    <property type="evidence" value="ECO:0007669"/>
    <property type="project" value="UniProtKB-KW"/>
</dbReference>
<evidence type="ECO:0000256" key="3">
    <source>
        <dbReference type="ARBA" id="ARBA00022723"/>
    </source>
</evidence>
<organism evidence="6 7">
    <name type="scientific">Eremococcus coleocola ACS-139-V-Col8</name>
    <dbReference type="NCBI Taxonomy" id="908337"/>
    <lineage>
        <taxon>Bacteria</taxon>
        <taxon>Bacillati</taxon>
        <taxon>Bacillota</taxon>
        <taxon>Bacilli</taxon>
        <taxon>Lactobacillales</taxon>
        <taxon>Aerococcaceae</taxon>
        <taxon>Eremococcus</taxon>
    </lineage>
</organism>
<sequence length="212" mass="23964">MNIIFDMDGVLIKSEYAYSLAIQRVLADHGVDVDLSYIDQYRGRSNPETWQEIIADFSVLDQASDYYIDRVFSYREEIVARDGIIPCDHILELLNAWHGKGYRMSVASSSPMSEIERTMDALGIRSYFEHLVTGEAVAQSKPAPDIFLYSAKLMNLEPKDCIVIEDSSHGVQAAKLAGMYCIAYVDPHEPAQDVSLADEVVEDYRDLLDRKL</sequence>
<evidence type="ECO:0000313" key="6">
    <source>
        <dbReference type="EMBL" id="EFR31655.1"/>
    </source>
</evidence>
<protein>
    <submittedName>
        <fullName evidence="6">HAD hydrolase, family IA, variant 3</fullName>
    </submittedName>
</protein>
<keyword evidence="5" id="KW-0119">Carbohydrate metabolism</keyword>
<dbReference type="PANTHER" id="PTHR46193:SF18">
    <property type="entry name" value="HEXITOL PHOSPHATASE B"/>
    <property type="match status" value="1"/>
</dbReference>
<comment type="similarity">
    <text evidence="2">Belongs to the HAD-like hydrolase superfamily. CbbY/CbbZ/Gph/YieH family.</text>
</comment>
<dbReference type="SFLD" id="SFLDS00003">
    <property type="entry name" value="Haloacid_Dehalogenase"/>
    <property type="match status" value="1"/>
</dbReference>
<dbReference type="InterPro" id="IPR051600">
    <property type="entry name" value="Beta-PGM-like"/>
</dbReference>
<dbReference type="RefSeq" id="WP_006417787.1">
    <property type="nucleotide sequence ID" value="NZ_AENN01000006.1"/>
</dbReference>
<keyword evidence="7" id="KW-1185">Reference proteome</keyword>
<dbReference type="SFLD" id="SFLDG01135">
    <property type="entry name" value="C1.5.6:_HAD__Beta-PGM__Phospha"/>
    <property type="match status" value="1"/>
</dbReference>
<evidence type="ECO:0000256" key="1">
    <source>
        <dbReference type="ARBA" id="ARBA00001946"/>
    </source>
</evidence>
<keyword evidence="6" id="KW-0378">Hydrolase</keyword>
<dbReference type="PANTHER" id="PTHR46193">
    <property type="entry name" value="6-PHOSPHOGLUCONATE PHOSPHATASE"/>
    <property type="match status" value="1"/>
</dbReference>
<dbReference type="STRING" id="908337.HMPREF9257_0078"/>
<dbReference type="eggNOG" id="COG0637">
    <property type="taxonomic scope" value="Bacteria"/>
</dbReference>
<dbReference type="Proteomes" id="UP000005990">
    <property type="component" value="Unassembled WGS sequence"/>
</dbReference>
<dbReference type="NCBIfam" id="TIGR01549">
    <property type="entry name" value="HAD-SF-IA-v1"/>
    <property type="match status" value="1"/>
</dbReference>
<dbReference type="SFLD" id="SFLDG01129">
    <property type="entry name" value="C1.5:_HAD__Beta-PGM__Phosphata"/>
    <property type="match status" value="1"/>
</dbReference>
<dbReference type="InterPro" id="IPR006439">
    <property type="entry name" value="HAD-SF_hydro_IA"/>
</dbReference>
<keyword evidence="4" id="KW-0460">Magnesium</keyword>
<dbReference type="Gene3D" id="1.10.150.240">
    <property type="entry name" value="Putative phosphatase, domain 2"/>
    <property type="match status" value="1"/>
</dbReference>
<evidence type="ECO:0000256" key="2">
    <source>
        <dbReference type="ARBA" id="ARBA00006171"/>
    </source>
</evidence>
<dbReference type="EMBL" id="AENN01000006">
    <property type="protein sequence ID" value="EFR31655.1"/>
    <property type="molecule type" value="Genomic_DNA"/>
</dbReference>
<evidence type="ECO:0000313" key="7">
    <source>
        <dbReference type="Proteomes" id="UP000005990"/>
    </source>
</evidence>
<dbReference type="GO" id="GO:0016787">
    <property type="term" value="F:hydrolase activity"/>
    <property type="evidence" value="ECO:0007669"/>
    <property type="project" value="UniProtKB-KW"/>
</dbReference>
<evidence type="ECO:0000256" key="5">
    <source>
        <dbReference type="ARBA" id="ARBA00023277"/>
    </source>
</evidence>
<evidence type="ECO:0000256" key="4">
    <source>
        <dbReference type="ARBA" id="ARBA00022842"/>
    </source>
</evidence>
<dbReference type="InterPro" id="IPR023214">
    <property type="entry name" value="HAD_sf"/>
</dbReference>
<dbReference type="Pfam" id="PF13419">
    <property type="entry name" value="HAD_2"/>
    <property type="match status" value="1"/>
</dbReference>
<name>E4KML6_9LACT</name>
<keyword evidence="3" id="KW-0479">Metal-binding</keyword>
<dbReference type="Gene3D" id="3.40.50.1000">
    <property type="entry name" value="HAD superfamily/HAD-like"/>
    <property type="match status" value="1"/>
</dbReference>
<dbReference type="SUPFAM" id="SSF56784">
    <property type="entry name" value="HAD-like"/>
    <property type="match status" value="1"/>
</dbReference>
<gene>
    <name evidence="6" type="ORF">HMPREF9257_0078</name>
</gene>
<comment type="cofactor">
    <cofactor evidence="1">
        <name>Mg(2+)</name>
        <dbReference type="ChEBI" id="CHEBI:18420"/>
    </cofactor>
</comment>
<dbReference type="AlphaFoldDB" id="E4KML6"/>